<dbReference type="InterPro" id="IPR036942">
    <property type="entry name" value="Beta-barrel_TonB_sf"/>
</dbReference>
<keyword evidence="3 10" id="KW-1134">Transmembrane beta strand</keyword>
<dbReference type="GO" id="GO:0015889">
    <property type="term" value="P:cobalamin transport"/>
    <property type="evidence" value="ECO:0007669"/>
    <property type="project" value="TreeGrafter"/>
</dbReference>
<evidence type="ECO:0000256" key="9">
    <source>
        <dbReference type="ARBA" id="ARBA00023237"/>
    </source>
</evidence>
<dbReference type="GO" id="GO:0006811">
    <property type="term" value="P:monoatomic ion transport"/>
    <property type="evidence" value="ECO:0007669"/>
    <property type="project" value="UniProtKB-KW"/>
</dbReference>
<dbReference type="InterPro" id="IPR000531">
    <property type="entry name" value="Beta-barrel_TonB"/>
</dbReference>
<evidence type="ECO:0000259" key="14">
    <source>
        <dbReference type="Pfam" id="PF07715"/>
    </source>
</evidence>
<evidence type="ECO:0000256" key="5">
    <source>
        <dbReference type="ARBA" id="ARBA00022729"/>
    </source>
</evidence>
<dbReference type="CDD" id="cd01347">
    <property type="entry name" value="ligand_gated_channel"/>
    <property type="match status" value="1"/>
</dbReference>
<keyword evidence="6" id="KW-0406">Ion transport</keyword>
<evidence type="ECO:0000256" key="4">
    <source>
        <dbReference type="ARBA" id="ARBA00022692"/>
    </source>
</evidence>
<comment type="subcellular location">
    <subcellularLocation>
        <location evidence="1 10">Cell outer membrane</location>
        <topology evidence="1 10">Multi-pass membrane protein</topology>
    </subcellularLocation>
</comment>
<keyword evidence="2 10" id="KW-0813">Transport</keyword>
<feature type="signal peptide" evidence="12">
    <location>
        <begin position="1"/>
        <end position="19"/>
    </location>
</feature>
<keyword evidence="8 10" id="KW-0472">Membrane</keyword>
<dbReference type="EMBL" id="JTAK01000011">
    <property type="protein sequence ID" value="KHO63488.1"/>
    <property type="molecule type" value="Genomic_DNA"/>
</dbReference>
<dbReference type="Pfam" id="PF07715">
    <property type="entry name" value="Plug"/>
    <property type="match status" value="1"/>
</dbReference>
<reference evidence="15 16" key="1">
    <citation type="submission" date="2014-11" db="EMBL/GenBank/DDBJ databases">
        <title>Genome sequence of Pseudomonas tuomuerensis JCM 14085.</title>
        <authorList>
            <person name="Shin S.-K."/>
            <person name="Yi H."/>
        </authorList>
    </citation>
    <scope>NUCLEOTIDE SEQUENCE [LARGE SCALE GENOMIC DNA]</scope>
    <source>
        <strain evidence="15 16">JCM 14085</strain>
    </source>
</reference>
<dbReference type="RefSeq" id="WP_039607319.1">
    <property type="nucleotide sequence ID" value="NZ_FMUP01000009.1"/>
</dbReference>
<dbReference type="PROSITE" id="PS52016">
    <property type="entry name" value="TONB_DEPENDENT_REC_3"/>
    <property type="match status" value="1"/>
</dbReference>
<dbReference type="InterPro" id="IPR039426">
    <property type="entry name" value="TonB-dep_rcpt-like"/>
</dbReference>
<dbReference type="InterPro" id="IPR037066">
    <property type="entry name" value="Plug_dom_sf"/>
</dbReference>
<evidence type="ECO:0000313" key="16">
    <source>
        <dbReference type="Proteomes" id="UP000030980"/>
    </source>
</evidence>
<dbReference type="PANTHER" id="PTHR30069">
    <property type="entry name" value="TONB-DEPENDENT OUTER MEMBRANE RECEPTOR"/>
    <property type="match status" value="1"/>
</dbReference>
<evidence type="ECO:0000256" key="6">
    <source>
        <dbReference type="ARBA" id="ARBA00023065"/>
    </source>
</evidence>
<organism evidence="15 16">
    <name type="scientific">Pseudomonas flexibilis</name>
    <dbReference type="NCBI Taxonomy" id="706570"/>
    <lineage>
        <taxon>Bacteria</taxon>
        <taxon>Pseudomonadati</taxon>
        <taxon>Pseudomonadota</taxon>
        <taxon>Gammaproteobacteria</taxon>
        <taxon>Pseudomonadales</taxon>
        <taxon>Pseudomonadaceae</taxon>
        <taxon>Pseudomonas</taxon>
    </lineage>
</organism>
<evidence type="ECO:0000259" key="13">
    <source>
        <dbReference type="Pfam" id="PF00593"/>
    </source>
</evidence>
<sequence length="620" mass="68655">MKLSRLALAIALASPAAFAANETPRFDEQLKLPEVVVTASRTAESKGDTYSAVTVFTRDDIERLQPSTVPDLLRRTPGVQVMQNGGRGSTVGVFVRGTKTAQTLVLIDGQRANDTNLGGAPLNTLSVDQIERVEILRGPRSAIYGSDAIGGVIQIFTRRAEGPGLSPRVRVAYGSHDTWEQSLGLSGGNNATRFNLSLNHEQSNGFSRSSLRTGTDADNDGFENSSIALNLNHRFSSQTEAGLNISHTDSEYEYDGFGWSQFPYDEVKNSFYSAYLSHQLTQLWSTRLELGYSEGEMHNLDRAAVTDSFNETERESLNWTNSLSLSDAQRLQVGLDWYRDHIHNSGRYTEDSRYNAAAFLQHSYNGENFGTEVGVRHDDNQQFGTENSWNAAFKLPLNDRHQVTLSYAEGFRAPLLSDLYYPVNCYPGWGCSGGNPDLQPETSRTYELRWTGLVSPQVDIEAAAYRTELEDAINGWPPANLDEARIDGIEVTVSADLLGWQNHLSLSLLNAEDRATGNDLVNRARKTLSWDIDRHFGQFAVGASWSASGRTYFDPANTTVIPGYGLLGLRARWQAHPELEVAVKVDNLLDKAYYTTTNFGVPYQEDGRSAQLAFTWTPSL</sequence>
<evidence type="ECO:0000256" key="8">
    <source>
        <dbReference type="ARBA" id="ARBA00023136"/>
    </source>
</evidence>
<dbReference type="PANTHER" id="PTHR30069:SF53">
    <property type="entry name" value="COLICIN I RECEPTOR-RELATED"/>
    <property type="match status" value="1"/>
</dbReference>
<evidence type="ECO:0000256" key="7">
    <source>
        <dbReference type="ARBA" id="ARBA00023077"/>
    </source>
</evidence>
<evidence type="ECO:0000256" key="3">
    <source>
        <dbReference type="ARBA" id="ARBA00022452"/>
    </source>
</evidence>
<proteinExistence type="inferred from homology"/>
<feature type="domain" description="TonB-dependent receptor-like beta-barrel" evidence="13">
    <location>
        <begin position="204"/>
        <end position="588"/>
    </location>
</feature>
<feature type="chain" id="PRO_5002098283" description="Vitamin B12 transporter" evidence="12">
    <location>
        <begin position="20"/>
        <end position="620"/>
    </location>
</feature>
<evidence type="ECO:0008006" key="17">
    <source>
        <dbReference type="Google" id="ProtNLM"/>
    </source>
</evidence>
<name>A0A0B3BG59_9PSED</name>
<comment type="caution">
    <text evidence="15">The sequence shown here is derived from an EMBL/GenBank/DDBJ whole genome shotgun (WGS) entry which is preliminary data.</text>
</comment>
<keyword evidence="7 11" id="KW-0798">TonB box</keyword>
<dbReference type="InterPro" id="IPR012910">
    <property type="entry name" value="Plug_dom"/>
</dbReference>
<dbReference type="Pfam" id="PF00593">
    <property type="entry name" value="TonB_dep_Rec_b-barrel"/>
    <property type="match status" value="1"/>
</dbReference>
<dbReference type="STRING" id="706570.PT85_17020"/>
<accession>A0A0B3BG59</accession>
<keyword evidence="9 10" id="KW-0998">Cell outer membrane</keyword>
<keyword evidence="16" id="KW-1185">Reference proteome</keyword>
<dbReference type="GO" id="GO:0009279">
    <property type="term" value="C:cell outer membrane"/>
    <property type="evidence" value="ECO:0007669"/>
    <property type="project" value="UniProtKB-SubCell"/>
</dbReference>
<evidence type="ECO:0000256" key="12">
    <source>
        <dbReference type="SAM" id="SignalP"/>
    </source>
</evidence>
<dbReference type="Gene3D" id="2.170.130.10">
    <property type="entry name" value="TonB-dependent receptor, plug domain"/>
    <property type="match status" value="1"/>
</dbReference>
<evidence type="ECO:0000256" key="1">
    <source>
        <dbReference type="ARBA" id="ARBA00004571"/>
    </source>
</evidence>
<evidence type="ECO:0000256" key="2">
    <source>
        <dbReference type="ARBA" id="ARBA00022448"/>
    </source>
</evidence>
<dbReference type="OrthoDB" id="9764669at2"/>
<dbReference type="AlphaFoldDB" id="A0A0B3BG59"/>
<comment type="similarity">
    <text evidence="10 11">Belongs to the TonB-dependent receptor family.</text>
</comment>
<evidence type="ECO:0000313" key="15">
    <source>
        <dbReference type="EMBL" id="KHO63488.1"/>
    </source>
</evidence>
<feature type="domain" description="TonB-dependent receptor plug" evidence="14">
    <location>
        <begin position="47"/>
        <end position="152"/>
    </location>
</feature>
<evidence type="ECO:0000256" key="10">
    <source>
        <dbReference type="PROSITE-ProRule" id="PRU01360"/>
    </source>
</evidence>
<dbReference type="Proteomes" id="UP000030980">
    <property type="component" value="Unassembled WGS sequence"/>
</dbReference>
<evidence type="ECO:0000256" key="11">
    <source>
        <dbReference type="RuleBase" id="RU003357"/>
    </source>
</evidence>
<keyword evidence="5 12" id="KW-0732">Signal</keyword>
<dbReference type="Gene3D" id="2.40.170.20">
    <property type="entry name" value="TonB-dependent receptor, beta-barrel domain"/>
    <property type="match status" value="1"/>
</dbReference>
<dbReference type="SUPFAM" id="SSF56935">
    <property type="entry name" value="Porins"/>
    <property type="match status" value="1"/>
</dbReference>
<keyword evidence="4 10" id="KW-0812">Transmembrane</keyword>
<gene>
    <name evidence="15" type="ORF">PT85_17020</name>
</gene>
<protein>
    <recommendedName>
        <fullName evidence="17">Vitamin B12 transporter</fullName>
    </recommendedName>
</protein>